<feature type="region of interest" description="Disordered" evidence="10">
    <location>
        <begin position="167"/>
        <end position="214"/>
    </location>
</feature>
<dbReference type="AlphaFoldDB" id="D1CF77"/>
<keyword evidence="12" id="KW-1185">Reference proteome</keyword>
<keyword evidence="6 9" id="KW-1133">Transmembrane helix</keyword>
<dbReference type="GO" id="GO:0033281">
    <property type="term" value="C:TAT protein transport complex"/>
    <property type="evidence" value="ECO:0007669"/>
    <property type="project" value="UniProtKB-UniRule"/>
</dbReference>
<reference evidence="12" key="1">
    <citation type="journal article" date="2010" name="Stand. Genomic Sci.">
        <title>Complete genome sequence of 'Thermobaculum terrenum' type strain (YNP1).</title>
        <authorList>
            <person name="Kiss H."/>
            <person name="Cleland D."/>
            <person name="Lapidus A."/>
            <person name="Lucas S."/>
            <person name="Glavina Del Rio T."/>
            <person name="Nolan M."/>
            <person name="Tice H."/>
            <person name="Han C."/>
            <person name="Goodwin L."/>
            <person name="Pitluck S."/>
            <person name="Liolios K."/>
            <person name="Ivanova N."/>
            <person name="Mavromatis K."/>
            <person name="Ovchinnikova G."/>
            <person name="Pati A."/>
            <person name="Chen A."/>
            <person name="Palaniappan K."/>
            <person name="Land M."/>
            <person name="Hauser L."/>
            <person name="Chang Y."/>
            <person name="Jeffries C."/>
            <person name="Lu M."/>
            <person name="Brettin T."/>
            <person name="Detter J."/>
            <person name="Goker M."/>
            <person name="Tindall B."/>
            <person name="Beck B."/>
            <person name="McDermott T."/>
            <person name="Woyke T."/>
            <person name="Bristow J."/>
            <person name="Eisen J."/>
            <person name="Markowitz V."/>
            <person name="Hugenholtz P."/>
            <person name="Kyrpides N."/>
            <person name="Klenk H."/>
            <person name="Cheng J."/>
        </authorList>
    </citation>
    <scope>NUCLEOTIDE SEQUENCE [LARGE SCALE GENOMIC DNA]</scope>
    <source>
        <strain evidence="12">ATCC BAA-798 / YNP1</strain>
    </source>
</reference>
<dbReference type="GO" id="GO:0043953">
    <property type="term" value="P:protein transport by the Tat complex"/>
    <property type="evidence" value="ECO:0007669"/>
    <property type="project" value="UniProtKB-UniRule"/>
</dbReference>
<keyword evidence="2 9" id="KW-0813">Transport</keyword>
<sequence length="214" mass="23763">MFGIGPMEMLVIVIIALIVLGPEKFPEAGKTVARMIREFRSATDSVTRELSLSLNDEPRYSDNNYNHSNSSVLDEDIDTQKVEAELIEEENPIYQESSFQSGSEELASQDAPADIYSSANEEAASTESSEDEVEKVLREIERQQSVGSNSLDGEIKIKPAEGHVAWGDHYRRLPDTSTPEFHEPDVTESTDVASTSEDYESNLDLPSRPKLPPI</sequence>
<name>D1CF77_THET1</name>
<dbReference type="HAMAP" id="MF_00237">
    <property type="entry name" value="TatB"/>
    <property type="match status" value="1"/>
</dbReference>
<protein>
    <recommendedName>
        <fullName evidence="9">Sec-independent protein translocase protein TatB homolog</fullName>
    </recommendedName>
</protein>
<keyword evidence="7 9" id="KW-0811">Translocation</keyword>
<keyword evidence="4 9" id="KW-0812">Transmembrane</keyword>
<evidence type="ECO:0000256" key="5">
    <source>
        <dbReference type="ARBA" id="ARBA00022927"/>
    </source>
</evidence>
<evidence type="ECO:0000256" key="6">
    <source>
        <dbReference type="ARBA" id="ARBA00022989"/>
    </source>
</evidence>
<dbReference type="PRINTS" id="PR01506">
    <property type="entry name" value="TATBPROTEIN"/>
</dbReference>
<evidence type="ECO:0000256" key="7">
    <source>
        <dbReference type="ARBA" id="ARBA00023010"/>
    </source>
</evidence>
<accession>D1CF77</accession>
<comment type="subcellular location">
    <subcellularLocation>
        <location evidence="9">Cell membrane</location>
        <topology evidence="9">Single-pass membrane protein</topology>
    </subcellularLocation>
    <subcellularLocation>
        <location evidence="1">Membrane</location>
        <topology evidence="1">Single-pass membrane protein</topology>
    </subcellularLocation>
</comment>
<organism evidence="11 12">
    <name type="scientific">Thermobaculum terrenum (strain ATCC BAA-798 / CCMEE 7001 / YNP1)</name>
    <dbReference type="NCBI Taxonomy" id="525904"/>
    <lineage>
        <taxon>Bacteria</taxon>
        <taxon>Bacillati</taxon>
        <taxon>Chloroflexota</taxon>
        <taxon>Chloroflexia</taxon>
        <taxon>Candidatus Thermobaculales</taxon>
        <taxon>Candidatus Thermobaculaceae</taxon>
        <taxon>Thermobaculum</taxon>
    </lineage>
</organism>
<evidence type="ECO:0000256" key="4">
    <source>
        <dbReference type="ARBA" id="ARBA00022692"/>
    </source>
</evidence>
<dbReference type="HOGENOM" id="CLU_1288387_0_0_0"/>
<dbReference type="Pfam" id="PF02416">
    <property type="entry name" value="TatA_B_E"/>
    <property type="match status" value="1"/>
</dbReference>
<evidence type="ECO:0000256" key="3">
    <source>
        <dbReference type="ARBA" id="ARBA00022475"/>
    </source>
</evidence>
<proteinExistence type="inferred from homology"/>
<feature type="compositionally biased region" description="Basic and acidic residues" evidence="10">
    <location>
        <begin position="167"/>
        <end position="185"/>
    </location>
</feature>
<dbReference type="PANTHER" id="PTHR33162">
    <property type="entry name" value="SEC-INDEPENDENT PROTEIN TRANSLOCASE PROTEIN TATA, CHLOROPLASTIC"/>
    <property type="match status" value="1"/>
</dbReference>
<keyword evidence="8 9" id="KW-0472">Membrane</keyword>
<evidence type="ECO:0000256" key="8">
    <source>
        <dbReference type="ARBA" id="ARBA00023136"/>
    </source>
</evidence>
<dbReference type="Gene3D" id="1.20.5.3310">
    <property type="match status" value="1"/>
</dbReference>
<dbReference type="PANTHER" id="PTHR33162:SF1">
    <property type="entry name" value="SEC-INDEPENDENT PROTEIN TRANSLOCASE PROTEIN TATA, CHLOROPLASTIC"/>
    <property type="match status" value="1"/>
</dbReference>
<evidence type="ECO:0000256" key="10">
    <source>
        <dbReference type="SAM" id="MobiDB-lite"/>
    </source>
</evidence>
<dbReference type="InterPro" id="IPR003369">
    <property type="entry name" value="TatA/B/E"/>
</dbReference>
<keyword evidence="5 9" id="KW-0653">Protein transport</keyword>
<evidence type="ECO:0000256" key="1">
    <source>
        <dbReference type="ARBA" id="ARBA00004167"/>
    </source>
</evidence>
<evidence type="ECO:0000313" key="12">
    <source>
        <dbReference type="Proteomes" id="UP000000323"/>
    </source>
</evidence>
<dbReference type="STRING" id="525904.Tter_0666"/>
<dbReference type="eggNOG" id="COG1826">
    <property type="taxonomic scope" value="Bacteria"/>
</dbReference>
<keyword evidence="3 9" id="KW-1003">Cell membrane</keyword>
<dbReference type="OrthoDB" id="9800908at2"/>
<dbReference type="InterPro" id="IPR018448">
    <property type="entry name" value="TatB"/>
</dbReference>
<dbReference type="RefSeq" id="WP_012874618.1">
    <property type="nucleotide sequence ID" value="NC_013525.1"/>
</dbReference>
<dbReference type="GO" id="GO:0008320">
    <property type="term" value="F:protein transmembrane transporter activity"/>
    <property type="evidence" value="ECO:0007669"/>
    <property type="project" value="UniProtKB-UniRule"/>
</dbReference>
<gene>
    <name evidence="11" type="ordered locus">Tter_0666</name>
</gene>
<comment type="similarity">
    <text evidence="9">Belongs to the TatB family.</text>
</comment>
<dbReference type="Proteomes" id="UP000000323">
    <property type="component" value="Chromosome 1"/>
</dbReference>
<evidence type="ECO:0000313" key="11">
    <source>
        <dbReference type="EMBL" id="ACZ41583.1"/>
    </source>
</evidence>
<feature type="compositionally biased region" description="Polar residues" evidence="10">
    <location>
        <begin position="187"/>
        <end position="196"/>
    </location>
</feature>
<evidence type="ECO:0000256" key="9">
    <source>
        <dbReference type="HAMAP-Rule" id="MF_00237"/>
    </source>
</evidence>
<dbReference type="EMBL" id="CP001825">
    <property type="protein sequence ID" value="ACZ41583.1"/>
    <property type="molecule type" value="Genomic_DNA"/>
</dbReference>
<dbReference type="KEGG" id="ttr:Tter_0666"/>
<evidence type="ECO:0000256" key="2">
    <source>
        <dbReference type="ARBA" id="ARBA00022448"/>
    </source>
</evidence>